<dbReference type="EMBL" id="VFQC01000002">
    <property type="protein sequence ID" value="TQN28373.1"/>
    <property type="molecule type" value="Genomic_DNA"/>
</dbReference>
<evidence type="ECO:0000256" key="1">
    <source>
        <dbReference type="ARBA" id="ARBA00001964"/>
    </source>
</evidence>
<dbReference type="AlphaFoldDB" id="A0A543N965"/>
<accession>A0A543N965</accession>
<organism evidence="5 6">
    <name type="scientific">Haloactinospora alba</name>
    <dbReference type="NCBI Taxonomy" id="405555"/>
    <lineage>
        <taxon>Bacteria</taxon>
        <taxon>Bacillati</taxon>
        <taxon>Actinomycetota</taxon>
        <taxon>Actinomycetes</taxon>
        <taxon>Streptosporangiales</taxon>
        <taxon>Nocardiopsidaceae</taxon>
        <taxon>Haloactinospora</taxon>
    </lineage>
</organism>
<keyword evidence="6" id="KW-1185">Reference proteome</keyword>
<evidence type="ECO:0000259" key="4">
    <source>
        <dbReference type="Pfam" id="PF00456"/>
    </source>
</evidence>
<dbReference type="Proteomes" id="UP000317422">
    <property type="component" value="Unassembled WGS sequence"/>
</dbReference>
<comment type="cofactor">
    <cofactor evidence="1">
        <name>thiamine diphosphate</name>
        <dbReference type="ChEBI" id="CHEBI:58937"/>
    </cofactor>
</comment>
<name>A0A543N965_9ACTN</name>
<reference evidence="5 6" key="1">
    <citation type="submission" date="2019-06" db="EMBL/GenBank/DDBJ databases">
        <title>Sequencing the genomes of 1000 actinobacteria strains.</title>
        <authorList>
            <person name="Klenk H.-P."/>
        </authorList>
    </citation>
    <scope>NUCLEOTIDE SEQUENCE [LARGE SCALE GENOMIC DNA]</scope>
    <source>
        <strain evidence="5 6">DSM 45015</strain>
    </source>
</reference>
<comment type="caution">
    <text evidence="5">The sequence shown here is derived from an EMBL/GenBank/DDBJ whole genome shotgun (WGS) entry which is preliminary data.</text>
</comment>
<protein>
    <submittedName>
        <fullName evidence="5">Transketolase subunit A</fullName>
    </submittedName>
</protein>
<evidence type="ECO:0000256" key="2">
    <source>
        <dbReference type="ARBA" id="ARBA00007131"/>
    </source>
</evidence>
<evidence type="ECO:0000313" key="5">
    <source>
        <dbReference type="EMBL" id="TQN28373.1"/>
    </source>
</evidence>
<dbReference type="Gene3D" id="3.40.50.970">
    <property type="match status" value="1"/>
</dbReference>
<dbReference type="GO" id="GO:0000287">
    <property type="term" value="F:magnesium ion binding"/>
    <property type="evidence" value="ECO:0007669"/>
    <property type="project" value="UniProtKB-ARBA"/>
</dbReference>
<comment type="similarity">
    <text evidence="2">Belongs to the transketolase family.</text>
</comment>
<dbReference type="InterPro" id="IPR029061">
    <property type="entry name" value="THDP-binding"/>
</dbReference>
<proteinExistence type="inferred from homology"/>
<keyword evidence="3" id="KW-0786">Thiamine pyrophosphate</keyword>
<feature type="domain" description="Transketolase N-terminal" evidence="4">
    <location>
        <begin position="45"/>
        <end position="248"/>
    </location>
</feature>
<sequence length="259" mass="27118">MDTDTAAVEIRRSIIRAAGGPKGAHVGGSLSCADILAVLHFDVMGERDTFILSKGHAAPALYATLAVRGLLEAEELDTYARPGSRLFGHPRQGIPGVAFPTGSLGHGLGLAIGTALGERLDGGTGRVYVLLGDGELQEGSVWEAAMYAGTRGLDNLVAVVDRNSLQITGSTEERAGLEPLAGRFAAFGWETRDVDGHDTCALSAAARGPAQRRPLAVIARTVKGSGVPFLEGKTSSHYATLRPELVRRALTAVEARRPT</sequence>
<evidence type="ECO:0000313" key="6">
    <source>
        <dbReference type="Proteomes" id="UP000317422"/>
    </source>
</evidence>
<gene>
    <name evidence="5" type="ORF">FHX37_3710</name>
</gene>
<dbReference type="OrthoDB" id="8732661at2"/>
<dbReference type="SUPFAM" id="SSF52518">
    <property type="entry name" value="Thiamin diphosphate-binding fold (THDP-binding)"/>
    <property type="match status" value="1"/>
</dbReference>
<dbReference type="RefSeq" id="WP_141925433.1">
    <property type="nucleotide sequence ID" value="NZ_VFQC01000002.1"/>
</dbReference>
<evidence type="ECO:0000256" key="3">
    <source>
        <dbReference type="ARBA" id="ARBA00023052"/>
    </source>
</evidence>
<dbReference type="Pfam" id="PF00456">
    <property type="entry name" value="Transketolase_N"/>
    <property type="match status" value="1"/>
</dbReference>
<dbReference type="CDD" id="cd02012">
    <property type="entry name" value="TPP_TK"/>
    <property type="match status" value="1"/>
</dbReference>
<dbReference type="PANTHER" id="PTHR47514">
    <property type="entry name" value="TRANSKETOLASE N-TERMINAL SECTION-RELATED"/>
    <property type="match status" value="1"/>
</dbReference>
<dbReference type="InterPro" id="IPR005474">
    <property type="entry name" value="Transketolase_N"/>
</dbReference>
<dbReference type="PANTHER" id="PTHR47514:SF1">
    <property type="entry name" value="TRANSKETOLASE N-TERMINAL SECTION-RELATED"/>
    <property type="match status" value="1"/>
</dbReference>